<dbReference type="EMBL" id="MEYK01000018">
    <property type="protein sequence ID" value="OGD25206.1"/>
    <property type="molecule type" value="Genomic_DNA"/>
</dbReference>
<reference evidence="4 5" key="1">
    <citation type="journal article" date="2016" name="Nat. Commun.">
        <title>Thousands of microbial genomes shed light on interconnected biogeochemical processes in an aquifer system.</title>
        <authorList>
            <person name="Anantharaman K."/>
            <person name="Brown C.T."/>
            <person name="Hug L.A."/>
            <person name="Sharon I."/>
            <person name="Castelle C.J."/>
            <person name="Probst A.J."/>
            <person name="Thomas B.C."/>
            <person name="Singh A."/>
            <person name="Wilkins M.J."/>
            <person name="Karaoz U."/>
            <person name="Brodie E.L."/>
            <person name="Williams K.H."/>
            <person name="Hubbard S.S."/>
            <person name="Banfield J.F."/>
        </authorList>
    </citation>
    <scope>NUCLEOTIDE SEQUENCE [LARGE SCALE GENOMIC DNA]</scope>
</reference>
<dbReference type="Proteomes" id="UP000176431">
    <property type="component" value="Unassembled WGS sequence"/>
</dbReference>
<comment type="caution">
    <text evidence="4">The sequence shown here is derived from an EMBL/GenBank/DDBJ whole genome shotgun (WGS) entry which is preliminary data.</text>
</comment>
<organism evidence="4 5">
    <name type="scientific">Candidatus Azambacteria bacterium RIFCSPHIGHO2_01_FULL_40_24</name>
    <dbReference type="NCBI Taxonomy" id="1797301"/>
    <lineage>
        <taxon>Bacteria</taxon>
        <taxon>Candidatus Azamiibacteriota</taxon>
    </lineage>
</organism>
<dbReference type="AlphaFoldDB" id="A0A1F5B3P0"/>
<sequence length="325" mass="36920">MDIRLGIIFNGGGFSGAYSVGYIKAVYTFGLKPICCQGVSVGSLTGASYVEKNGNPEEAEQTWLKIEREGPHSIFPIIDIPRRIRKGGLFNNKGIYQLANRIDYAQLIKSPIRFDTIVYNETAEKQEIFSNRDQRCIDDHSILKKAIVASCSLRGFLDPIFITENFYSDGISFLIKPLAQMGCNVIFIFLNEPSDANTHTEEKWWLSRLLAGIHSMNNLLEDKEIESAKNTNHNIAVLDGIIKEINTFGIVKRFIFRKTFNRLRFTFEGKWPIELILFRPIESIPTLWSLGFEKGDIFCAIKNGYESGNLIIENFLRKFSIIAPI</sequence>
<feature type="domain" description="PNPLA" evidence="3">
    <location>
        <begin position="7"/>
        <end position="182"/>
    </location>
</feature>
<feature type="short sequence motif" description="GXSXG" evidence="2">
    <location>
        <begin position="38"/>
        <end position="42"/>
    </location>
</feature>
<keyword evidence="2" id="KW-0378">Hydrolase</keyword>
<feature type="active site" description="Nucleophile" evidence="2">
    <location>
        <position position="40"/>
    </location>
</feature>
<proteinExistence type="predicted"/>
<feature type="short sequence motif" description="GXGXXG" evidence="2">
    <location>
        <begin position="11"/>
        <end position="16"/>
    </location>
</feature>
<feature type="active site" description="Proton acceptor" evidence="2">
    <location>
        <position position="169"/>
    </location>
</feature>
<evidence type="ECO:0000313" key="5">
    <source>
        <dbReference type="Proteomes" id="UP000176431"/>
    </source>
</evidence>
<dbReference type="Gene3D" id="3.40.1090.10">
    <property type="entry name" value="Cytosolic phospholipase A2 catalytic domain"/>
    <property type="match status" value="1"/>
</dbReference>
<evidence type="ECO:0000259" key="3">
    <source>
        <dbReference type="PROSITE" id="PS51635"/>
    </source>
</evidence>
<protein>
    <recommendedName>
        <fullName evidence="3">PNPLA domain-containing protein</fullName>
    </recommendedName>
</protein>
<evidence type="ECO:0000313" key="4">
    <source>
        <dbReference type="EMBL" id="OGD25206.1"/>
    </source>
</evidence>
<dbReference type="InterPro" id="IPR016035">
    <property type="entry name" value="Acyl_Trfase/lysoPLipase"/>
</dbReference>
<evidence type="ECO:0000256" key="1">
    <source>
        <dbReference type="ARBA" id="ARBA00023098"/>
    </source>
</evidence>
<dbReference type="GO" id="GO:0016787">
    <property type="term" value="F:hydrolase activity"/>
    <property type="evidence" value="ECO:0007669"/>
    <property type="project" value="UniProtKB-UniRule"/>
</dbReference>
<dbReference type="SUPFAM" id="SSF52151">
    <property type="entry name" value="FabD/lysophospholipase-like"/>
    <property type="match status" value="1"/>
</dbReference>
<evidence type="ECO:0000256" key="2">
    <source>
        <dbReference type="PROSITE-ProRule" id="PRU01161"/>
    </source>
</evidence>
<dbReference type="PROSITE" id="PS51635">
    <property type="entry name" value="PNPLA"/>
    <property type="match status" value="1"/>
</dbReference>
<dbReference type="InterPro" id="IPR002641">
    <property type="entry name" value="PNPLA_dom"/>
</dbReference>
<name>A0A1F5B3P0_9BACT</name>
<comment type="caution">
    <text evidence="2">Lacks conserved residue(s) required for the propagation of feature annotation.</text>
</comment>
<keyword evidence="1 2" id="KW-0443">Lipid metabolism</keyword>
<dbReference type="GO" id="GO:0016042">
    <property type="term" value="P:lipid catabolic process"/>
    <property type="evidence" value="ECO:0007669"/>
    <property type="project" value="UniProtKB-UniRule"/>
</dbReference>
<keyword evidence="2" id="KW-0442">Lipid degradation</keyword>
<dbReference type="Pfam" id="PF01734">
    <property type="entry name" value="Patatin"/>
    <property type="match status" value="1"/>
</dbReference>
<gene>
    <name evidence="4" type="ORF">A2819_02435</name>
</gene>
<accession>A0A1F5B3P0</accession>